<dbReference type="Proteomes" id="UP001299046">
    <property type="component" value="Unassembled WGS sequence"/>
</dbReference>
<feature type="transmembrane region" description="Helical" evidence="1">
    <location>
        <begin position="246"/>
        <end position="270"/>
    </location>
</feature>
<reference evidence="2 3" key="1">
    <citation type="submission" date="2023-12" db="EMBL/GenBank/DDBJ databases">
        <title>Description of new species of Mycobacterium terrae complex isolated from sewage at the Sao Paulo Zoological Park Foundation in Brazil.</title>
        <authorList>
            <person name="Romagnoli C.L."/>
            <person name="Conceicao E.C."/>
            <person name="Machado E."/>
            <person name="Barreto L.B.P.F."/>
            <person name="Sharma A."/>
            <person name="Silva N.M."/>
            <person name="Marques L.E."/>
            <person name="Juliana M.A."/>
            <person name="Lourenco M.C.S."/>
            <person name="Digiampietri L.A."/>
            <person name="Suffys P.N."/>
            <person name="Viana-Niero C."/>
        </authorList>
    </citation>
    <scope>NUCLEOTIDE SEQUENCE [LARGE SCALE GENOMIC DNA]</scope>
    <source>
        <strain evidence="2 3">MYC123</strain>
    </source>
</reference>
<evidence type="ECO:0000256" key="1">
    <source>
        <dbReference type="SAM" id="Phobius"/>
    </source>
</evidence>
<feature type="transmembrane region" description="Helical" evidence="1">
    <location>
        <begin position="320"/>
        <end position="342"/>
    </location>
</feature>
<protein>
    <submittedName>
        <fullName evidence="2">Uncharacterized protein</fullName>
    </submittedName>
</protein>
<sequence>MSKPDTARFDFRPHHAMCALAVLWVVLALLTWPGIGCWFAAAAYLCAWAYTRHHQTVWPADVQAACANRGWALPRDEPAPDDRNPPIPFRPMTIAELYAGVVKIVWRNWPTLIGVPAVILTGLVVALVAVTQTVEKVMGSPQLAGMVVGGGGDLRPGAVALIVVVALAFLAAMLPGDGLMISIATKAADCAVRGQPIRFDEMFHRAKRRKYAVGRLTGTYYLILTVMLVVQVVAASSVFYTALVPTLVVGGLASVFVSILLCLSPVVLVLEKRGVADSFRRSIEICRPAVGRVIAINLVWIVAVTPVVVLSVLFPTVTPVVVLVIVPVVFGVVRCLQMLVYADLRMRQDNYGQELRTAWARNTGAG</sequence>
<dbReference type="EMBL" id="JAYJJT010000020">
    <property type="protein sequence ID" value="MEB3051325.1"/>
    <property type="molecule type" value="Genomic_DNA"/>
</dbReference>
<evidence type="ECO:0000313" key="3">
    <source>
        <dbReference type="Proteomes" id="UP001299046"/>
    </source>
</evidence>
<feature type="transmembrane region" description="Helical" evidence="1">
    <location>
        <begin position="21"/>
        <end position="50"/>
    </location>
</feature>
<comment type="caution">
    <text evidence="2">The sequence shown here is derived from an EMBL/GenBank/DDBJ whole genome shotgun (WGS) entry which is preliminary data.</text>
</comment>
<keyword evidence="1" id="KW-1133">Transmembrane helix</keyword>
<gene>
    <name evidence="2" type="ORF">KV112_16540</name>
</gene>
<name>A0ABU5YNJ0_9MYCO</name>
<feature type="transmembrane region" description="Helical" evidence="1">
    <location>
        <begin position="113"/>
        <end position="134"/>
    </location>
</feature>
<keyword evidence="1" id="KW-0812">Transmembrane</keyword>
<proteinExistence type="predicted"/>
<keyword evidence="3" id="KW-1185">Reference proteome</keyword>
<organism evidence="2 3">
    <name type="scientific">[Mycobacterium] zoologicum</name>
    <dbReference type="NCBI Taxonomy" id="2872311"/>
    <lineage>
        <taxon>Bacteria</taxon>
        <taxon>Bacillati</taxon>
        <taxon>Actinomycetota</taxon>
        <taxon>Actinomycetes</taxon>
        <taxon>Mycobacteriales</taxon>
        <taxon>Mycobacteriaceae</taxon>
        <taxon>Mycolicibacter</taxon>
    </lineage>
</organism>
<feature type="transmembrane region" description="Helical" evidence="1">
    <location>
        <begin position="290"/>
        <end position="314"/>
    </location>
</feature>
<feature type="transmembrane region" description="Helical" evidence="1">
    <location>
        <begin position="154"/>
        <end position="174"/>
    </location>
</feature>
<keyword evidence="1" id="KW-0472">Membrane</keyword>
<accession>A0ABU5YNJ0</accession>
<evidence type="ECO:0000313" key="2">
    <source>
        <dbReference type="EMBL" id="MEB3051325.1"/>
    </source>
</evidence>
<dbReference type="RefSeq" id="WP_224864281.1">
    <property type="nucleotide sequence ID" value="NZ_JAYJJS010000005.1"/>
</dbReference>
<feature type="transmembrane region" description="Helical" evidence="1">
    <location>
        <begin position="218"/>
        <end position="240"/>
    </location>
</feature>